<evidence type="ECO:0000259" key="2">
    <source>
        <dbReference type="Pfam" id="PF14478"/>
    </source>
</evidence>
<evidence type="ECO:0000256" key="1">
    <source>
        <dbReference type="SAM" id="Phobius"/>
    </source>
</evidence>
<organism evidence="3 4">
    <name type="scientific">Candidatus Nomurabacteria bacterium RIFCSPLOWO2_02_FULL_40_67</name>
    <dbReference type="NCBI Taxonomy" id="1801787"/>
    <lineage>
        <taxon>Bacteria</taxon>
        <taxon>Candidatus Nomuraibacteriota</taxon>
    </lineage>
</organism>
<evidence type="ECO:0000313" key="4">
    <source>
        <dbReference type="Proteomes" id="UP000177693"/>
    </source>
</evidence>
<reference evidence="3 4" key="1">
    <citation type="journal article" date="2016" name="Nat. Commun.">
        <title>Thousands of microbial genomes shed light on interconnected biogeochemical processes in an aquifer system.</title>
        <authorList>
            <person name="Anantharaman K."/>
            <person name="Brown C.T."/>
            <person name="Hug L.A."/>
            <person name="Sharon I."/>
            <person name="Castelle C.J."/>
            <person name="Probst A.J."/>
            <person name="Thomas B.C."/>
            <person name="Singh A."/>
            <person name="Wilkins M.J."/>
            <person name="Karaoz U."/>
            <person name="Brodie E.L."/>
            <person name="Williams K.H."/>
            <person name="Hubbard S.S."/>
            <person name="Banfield J.F."/>
        </authorList>
    </citation>
    <scope>NUCLEOTIDE SEQUENCE [LARGE SCALE GENOMIC DNA]</scope>
</reference>
<evidence type="ECO:0000313" key="3">
    <source>
        <dbReference type="EMBL" id="OGJ00862.1"/>
    </source>
</evidence>
<dbReference type="EMBL" id="MFVL01000026">
    <property type="protein sequence ID" value="OGJ00862.1"/>
    <property type="molecule type" value="Genomic_DNA"/>
</dbReference>
<dbReference type="Pfam" id="PF14478">
    <property type="entry name" value="DUF4430"/>
    <property type="match status" value="1"/>
</dbReference>
<keyword evidence="1" id="KW-0812">Transmembrane</keyword>
<protein>
    <recommendedName>
        <fullName evidence="2">Transcobalamin-like C-terminal domain-containing protein</fullName>
    </recommendedName>
</protein>
<keyword evidence="1" id="KW-0472">Membrane</keyword>
<dbReference type="AlphaFoldDB" id="A0A1F6Y3E8"/>
<comment type="caution">
    <text evidence="3">The sequence shown here is derived from an EMBL/GenBank/DDBJ whole genome shotgun (WGS) entry which is preliminary data.</text>
</comment>
<proteinExistence type="predicted"/>
<name>A0A1F6Y3E8_9BACT</name>
<feature type="transmembrane region" description="Helical" evidence="1">
    <location>
        <begin position="9"/>
        <end position="26"/>
    </location>
</feature>
<feature type="domain" description="Transcobalamin-like C-terminal" evidence="2">
    <location>
        <begin position="95"/>
        <end position="157"/>
    </location>
</feature>
<dbReference type="InterPro" id="IPR027954">
    <property type="entry name" value="Transcobalamin-like_C"/>
</dbReference>
<gene>
    <name evidence="3" type="ORF">A3I23_03855</name>
</gene>
<dbReference type="Proteomes" id="UP000177693">
    <property type="component" value="Unassembled WGS sequence"/>
</dbReference>
<dbReference type="Gene3D" id="2.170.130.30">
    <property type="match status" value="1"/>
</dbReference>
<accession>A0A1F6Y3E8</accession>
<sequence length="157" mass="17340">MSKNQKKLYIRIFIAIVFSVVILFFIDTKEKEDVIQNIVQESVVPSPQINNKPKTQIVDTPPKNTQSATVLAGATTAHLSFAPDTSFYDTLVQAKSAGQIEFAGKNYPGLGFFVTDIGTLHASRGKYLLYYINGTEATVGVSSYTLKDGDIIEWKLE</sequence>
<keyword evidence="1" id="KW-1133">Transmembrane helix</keyword>